<evidence type="ECO:0000313" key="3">
    <source>
        <dbReference type="EMBL" id="ODR89568.1"/>
    </source>
</evidence>
<evidence type="ECO:0000259" key="2">
    <source>
        <dbReference type="PROSITE" id="PS50268"/>
    </source>
</evidence>
<dbReference type="InterPro" id="IPR002126">
    <property type="entry name" value="Cadherin-like_dom"/>
</dbReference>
<dbReference type="Pfam" id="PF17936">
    <property type="entry name" value="Big_6"/>
    <property type="match status" value="1"/>
</dbReference>
<proteinExistence type="predicted"/>
<dbReference type="STRING" id="1752398.A8M32_19815"/>
<sequence length="880" mass="91260">MAGTKPAITAFSVDSGVQGDRLTNDRTLTLIGIAEPNLTLRILVDGILLGTVMAGEDGNWSFTTLELSDGGYSFTAETGEDGERQSSDPLEISIDSDTPAPEFTSIEPADNSLQLSGTAEAGASVDIYRDGTLIGTATATSSGLWGYLDTGYGGGSTSYSARATDAAGNTAETADAVTYSPNQEPVLASDQSADGAEPAQMATSVTASSPTPTTFEARIAAAGDDIEQRESGGISSNVSDLELGYDGSTPHIVGLRFTSIDIPPGAIITSAYIQFTTDEVSSGLAALRIEGEDTDNAGDFTTIKFNVSSRIRTDASVSWDVDAWTTRGEAGAAQRTPDLAAIIQEIVDRDGWAALNDIVLLITGTGTRTAKSFEGSAAAAPLLHIQYYVPPASDPVAFNNPADADSATNQIAELAPEGTKVGITASARDPDAGDAVTYSIDDARFVIDATTGVITRSGIGIVDFETETSITLAVTATSSDRSTATQTYTLNVLNSPEPVTFNTPADADPDNNSVSQDAAAGSKIGITASATDPDAGSAITYSVNDSRFAIDANGVITRSATGTLNAQSEPSITLTVTARSSDQSVANYSFDVNVTAGASNQPPTSLTLVKTTLTSQWSPASPDPSGIAYISHLGRLFVSDGEVNEMSIFTGKNAFEMTLGGQLVGSFSTTSFSDEPTGVAYNPFNRHLFFTDDTGTRSVYELNPGSDGLYNTSDDVVTSFKTSAFGSKDPEGITYDTKRGVLYIADGVGDTIYTVNPGANGRFDGVSSVGGDDIVSSFSVASLGINDPEGVEYDPAHDLLYVIASRTKVAMVTPTGELLGTLDISAAGARSPAGLALAPSSGDANKMSLYIVDRGVDNDSNPNENDGKVYEFLIDNWLLA</sequence>
<dbReference type="Gene3D" id="2.60.40.10">
    <property type="entry name" value="Immunoglobulins"/>
    <property type="match status" value="2"/>
</dbReference>
<dbReference type="Proteomes" id="UP000094342">
    <property type="component" value="Unassembled WGS sequence"/>
</dbReference>
<protein>
    <submittedName>
        <fullName evidence="3">RTX toxin</fullName>
    </submittedName>
</protein>
<accession>A0A1E3V7H9</accession>
<dbReference type="GO" id="GO:0007156">
    <property type="term" value="P:homophilic cell adhesion via plasma membrane adhesion molecules"/>
    <property type="evidence" value="ECO:0007669"/>
    <property type="project" value="InterPro"/>
</dbReference>
<evidence type="ECO:0000256" key="1">
    <source>
        <dbReference type="SAM" id="MobiDB-lite"/>
    </source>
</evidence>
<dbReference type="Gene3D" id="2.60.40.60">
    <property type="entry name" value="Cadherins"/>
    <property type="match status" value="2"/>
</dbReference>
<dbReference type="RefSeq" id="WP_069460134.1">
    <property type="nucleotide sequence ID" value="NZ_LYBW01000061.1"/>
</dbReference>
<feature type="domain" description="Cadherin" evidence="2">
    <location>
        <begin position="403"/>
        <end position="500"/>
    </location>
</feature>
<dbReference type="GO" id="GO:0016020">
    <property type="term" value="C:membrane"/>
    <property type="evidence" value="ECO:0007669"/>
    <property type="project" value="InterPro"/>
</dbReference>
<dbReference type="OrthoDB" id="475207at2"/>
<dbReference type="InterPro" id="IPR011042">
    <property type="entry name" value="6-blade_b-propeller_TolB-like"/>
</dbReference>
<dbReference type="GO" id="GO:0005509">
    <property type="term" value="F:calcium ion binding"/>
    <property type="evidence" value="ECO:0007669"/>
    <property type="project" value="InterPro"/>
</dbReference>
<feature type="region of interest" description="Disordered" evidence="1">
    <location>
        <begin position="186"/>
        <end position="213"/>
    </location>
</feature>
<comment type="caution">
    <text evidence="3">The sequence shown here is derived from an EMBL/GenBank/DDBJ whole genome shotgun (WGS) entry which is preliminary data.</text>
</comment>
<keyword evidence="4" id="KW-1185">Reference proteome</keyword>
<dbReference type="SMART" id="SM00112">
    <property type="entry name" value="CA"/>
    <property type="match status" value="2"/>
</dbReference>
<dbReference type="CDD" id="cd11304">
    <property type="entry name" value="Cadherin_repeat"/>
    <property type="match status" value="1"/>
</dbReference>
<organism evidence="3 4">
    <name type="scientific">Sinorhizobium alkalisoli</name>
    <dbReference type="NCBI Taxonomy" id="1752398"/>
    <lineage>
        <taxon>Bacteria</taxon>
        <taxon>Pseudomonadati</taxon>
        <taxon>Pseudomonadota</taxon>
        <taxon>Alphaproteobacteria</taxon>
        <taxon>Hyphomicrobiales</taxon>
        <taxon>Rhizobiaceae</taxon>
        <taxon>Sinorhizobium/Ensifer group</taxon>
        <taxon>Sinorhizobium</taxon>
    </lineage>
</organism>
<reference evidence="4" key="1">
    <citation type="submission" date="2016-05" db="EMBL/GenBank/DDBJ databases">
        <authorList>
            <person name="Li Y."/>
        </authorList>
    </citation>
    <scope>NUCLEOTIDE SEQUENCE [LARGE SCALE GENOMIC DNA]</scope>
    <source>
        <strain evidence="4">YIC4027</strain>
    </source>
</reference>
<dbReference type="SUPFAM" id="SSF49313">
    <property type="entry name" value="Cadherin-like"/>
    <property type="match status" value="1"/>
</dbReference>
<dbReference type="InterPro" id="IPR041498">
    <property type="entry name" value="Big_6"/>
</dbReference>
<dbReference type="PROSITE" id="PS50268">
    <property type="entry name" value="CADHERIN_2"/>
    <property type="match status" value="1"/>
</dbReference>
<dbReference type="InterPro" id="IPR015919">
    <property type="entry name" value="Cadherin-like_sf"/>
</dbReference>
<dbReference type="AlphaFoldDB" id="A0A1E3V7H9"/>
<feature type="region of interest" description="Disordered" evidence="1">
    <location>
        <begin position="73"/>
        <end position="115"/>
    </location>
</feature>
<dbReference type="Gene3D" id="2.120.10.30">
    <property type="entry name" value="TolB, C-terminal domain"/>
    <property type="match status" value="1"/>
</dbReference>
<feature type="compositionally biased region" description="Low complexity" evidence="1">
    <location>
        <begin position="202"/>
        <end position="213"/>
    </location>
</feature>
<dbReference type="InterPro" id="IPR013783">
    <property type="entry name" value="Ig-like_fold"/>
</dbReference>
<dbReference type="SUPFAM" id="SSF63829">
    <property type="entry name" value="Calcium-dependent phosphotriesterase"/>
    <property type="match status" value="1"/>
</dbReference>
<dbReference type="EMBL" id="LYBW01000061">
    <property type="protein sequence ID" value="ODR89568.1"/>
    <property type="molecule type" value="Genomic_DNA"/>
</dbReference>
<name>A0A1E3V7H9_9HYPH</name>
<evidence type="ECO:0000313" key="4">
    <source>
        <dbReference type="Proteomes" id="UP000094342"/>
    </source>
</evidence>
<gene>
    <name evidence="3" type="ORF">A8M32_19815</name>
</gene>